<dbReference type="Gene3D" id="3.40.50.1820">
    <property type="entry name" value="alpha/beta hydrolase"/>
    <property type="match status" value="1"/>
</dbReference>
<sequence length="531" mass="59394">MSKFYLKTFVRVVQTLFCIISFAHATGPNVTTQLGVINGNTRNGEFDGKVYAVNEYLGIPYAKPPVGDLRFKRPEPFGNLPSPFDATRYGNVCPQSDFLKVGMRSTTEDCLFLNIFVPITERDLEQGHAVMVFIHGGGFTMGSGETTPGHVLAWFGNVIVVTINNLLGLLGFLNMGTKNAKGNQGLWDQRLALQWVQANIGEFGGDAGRVTIFGESVGAVSVTLQCIYPANRGLFQNAIAESGTLHMKYGFTKDTKYPAQLLSQKLDCESNTDESILKCLQEVSAVKLLEEIEKLSLDPNTAAFLKFVPTIDGEFLLQDPGDTLREAAHELNEEVKFLREIRLINGVNGMEGGMFLMFVSGNFTSDPDEIQVSDTDMKTIWIPAFLGQEMPGKEIHESVKQLVAYEYTNWGNSEDAKEMFVKYTGDLTFNIPAVMFSKVHANDSNAKSWFYRFEPRLERHSLKTPTWLQKANHGDELGPVFGYSFDYEKYANIKDYTPPNWEYGLSERIMGYWTNFAKLGDPNGKDTAFWP</sequence>
<feature type="domain" description="Carboxylesterase type B" evidence="5">
    <location>
        <begin position="28"/>
        <end position="530"/>
    </location>
</feature>
<evidence type="ECO:0000256" key="3">
    <source>
        <dbReference type="ARBA" id="ARBA00022729"/>
    </source>
</evidence>
<evidence type="ECO:0000313" key="6">
    <source>
        <dbReference type="EMBL" id="KAH3700047.1"/>
    </source>
</evidence>
<gene>
    <name evidence="6" type="ORF">DPMN_075013</name>
</gene>
<organism evidence="6 7">
    <name type="scientific">Dreissena polymorpha</name>
    <name type="common">Zebra mussel</name>
    <name type="synonym">Mytilus polymorpha</name>
    <dbReference type="NCBI Taxonomy" id="45954"/>
    <lineage>
        <taxon>Eukaryota</taxon>
        <taxon>Metazoa</taxon>
        <taxon>Spiralia</taxon>
        <taxon>Lophotrochozoa</taxon>
        <taxon>Mollusca</taxon>
        <taxon>Bivalvia</taxon>
        <taxon>Autobranchia</taxon>
        <taxon>Heteroconchia</taxon>
        <taxon>Euheterodonta</taxon>
        <taxon>Imparidentia</taxon>
        <taxon>Neoheterodontei</taxon>
        <taxon>Myida</taxon>
        <taxon>Dreissenoidea</taxon>
        <taxon>Dreissenidae</taxon>
        <taxon>Dreissena</taxon>
    </lineage>
</organism>
<evidence type="ECO:0000259" key="5">
    <source>
        <dbReference type="Pfam" id="PF00135"/>
    </source>
</evidence>
<dbReference type="InterPro" id="IPR029058">
    <property type="entry name" value="AB_hydrolase_fold"/>
</dbReference>
<dbReference type="OrthoDB" id="408631at2759"/>
<comment type="similarity">
    <text evidence="1">Belongs to the type-B carboxylesterase/lipase family.</text>
</comment>
<dbReference type="Pfam" id="PF00135">
    <property type="entry name" value="COesterase"/>
    <property type="match status" value="1"/>
</dbReference>
<comment type="similarity">
    <text evidence="2">Belongs to the 'GDXG' lipolytic enzyme family.</text>
</comment>
<proteinExistence type="inferred from homology"/>
<dbReference type="InterPro" id="IPR002018">
    <property type="entry name" value="CarbesteraseB"/>
</dbReference>
<reference evidence="6" key="1">
    <citation type="journal article" date="2019" name="bioRxiv">
        <title>The Genome of the Zebra Mussel, Dreissena polymorpha: A Resource for Invasive Species Research.</title>
        <authorList>
            <person name="McCartney M.A."/>
            <person name="Auch B."/>
            <person name="Kono T."/>
            <person name="Mallez S."/>
            <person name="Zhang Y."/>
            <person name="Obille A."/>
            <person name="Becker A."/>
            <person name="Abrahante J.E."/>
            <person name="Garbe J."/>
            <person name="Badalamenti J.P."/>
            <person name="Herman A."/>
            <person name="Mangelson H."/>
            <person name="Liachko I."/>
            <person name="Sullivan S."/>
            <person name="Sone E.D."/>
            <person name="Koren S."/>
            <person name="Silverstein K.A.T."/>
            <person name="Beckman K.B."/>
            <person name="Gohl D.M."/>
        </authorList>
    </citation>
    <scope>NUCLEOTIDE SEQUENCE</scope>
    <source>
        <strain evidence="6">Duluth1</strain>
        <tissue evidence="6">Whole animal</tissue>
    </source>
</reference>
<feature type="chain" id="PRO_5038823272" description="Carboxylesterase type B domain-containing protein" evidence="4">
    <location>
        <begin position="26"/>
        <end position="531"/>
    </location>
</feature>
<dbReference type="SUPFAM" id="SSF53474">
    <property type="entry name" value="alpha/beta-Hydrolases"/>
    <property type="match status" value="1"/>
</dbReference>
<dbReference type="Proteomes" id="UP000828390">
    <property type="component" value="Unassembled WGS sequence"/>
</dbReference>
<keyword evidence="3 4" id="KW-0732">Signal</keyword>
<dbReference type="PROSITE" id="PS00941">
    <property type="entry name" value="CARBOXYLESTERASE_B_2"/>
    <property type="match status" value="1"/>
</dbReference>
<name>A0A9D3YGE2_DREPO</name>
<protein>
    <recommendedName>
        <fullName evidence="5">Carboxylesterase type B domain-containing protein</fullName>
    </recommendedName>
</protein>
<reference evidence="6" key="2">
    <citation type="submission" date="2020-11" db="EMBL/GenBank/DDBJ databases">
        <authorList>
            <person name="McCartney M.A."/>
            <person name="Auch B."/>
            <person name="Kono T."/>
            <person name="Mallez S."/>
            <person name="Becker A."/>
            <person name="Gohl D.M."/>
            <person name="Silverstein K.A.T."/>
            <person name="Koren S."/>
            <person name="Bechman K.B."/>
            <person name="Herman A."/>
            <person name="Abrahante J.E."/>
            <person name="Garbe J."/>
        </authorList>
    </citation>
    <scope>NUCLEOTIDE SEQUENCE</scope>
    <source>
        <strain evidence="6">Duluth1</strain>
        <tissue evidence="6">Whole animal</tissue>
    </source>
</reference>
<evidence type="ECO:0000256" key="1">
    <source>
        <dbReference type="ARBA" id="ARBA00005964"/>
    </source>
</evidence>
<dbReference type="GO" id="GO:0016787">
    <property type="term" value="F:hydrolase activity"/>
    <property type="evidence" value="ECO:0007669"/>
    <property type="project" value="InterPro"/>
</dbReference>
<dbReference type="PROSITE" id="PS01173">
    <property type="entry name" value="LIPASE_GDXG_HIS"/>
    <property type="match status" value="1"/>
</dbReference>
<dbReference type="InterPro" id="IPR051093">
    <property type="entry name" value="Neuroligin/BSAL"/>
</dbReference>
<dbReference type="InterPro" id="IPR019819">
    <property type="entry name" value="Carboxylesterase_B_CS"/>
</dbReference>
<feature type="signal peptide" evidence="4">
    <location>
        <begin position="1"/>
        <end position="25"/>
    </location>
</feature>
<dbReference type="EMBL" id="JAIWYP010000015">
    <property type="protein sequence ID" value="KAH3700047.1"/>
    <property type="molecule type" value="Genomic_DNA"/>
</dbReference>
<dbReference type="AlphaFoldDB" id="A0A9D3YGE2"/>
<evidence type="ECO:0000313" key="7">
    <source>
        <dbReference type="Proteomes" id="UP000828390"/>
    </source>
</evidence>
<accession>A0A9D3YGE2</accession>
<keyword evidence="7" id="KW-1185">Reference proteome</keyword>
<evidence type="ECO:0000256" key="2">
    <source>
        <dbReference type="ARBA" id="ARBA00010515"/>
    </source>
</evidence>
<evidence type="ECO:0000256" key="4">
    <source>
        <dbReference type="SAM" id="SignalP"/>
    </source>
</evidence>
<dbReference type="InterPro" id="IPR002168">
    <property type="entry name" value="Lipase_GDXG_HIS_AS"/>
</dbReference>
<dbReference type="PANTHER" id="PTHR43903">
    <property type="entry name" value="NEUROLIGIN"/>
    <property type="match status" value="1"/>
</dbReference>
<comment type="caution">
    <text evidence="6">The sequence shown here is derived from an EMBL/GenBank/DDBJ whole genome shotgun (WGS) entry which is preliminary data.</text>
</comment>